<evidence type="ECO:0000256" key="1">
    <source>
        <dbReference type="SAM" id="MobiDB-lite"/>
    </source>
</evidence>
<accession>L9JCB6</accession>
<evidence type="ECO:0000313" key="2">
    <source>
        <dbReference type="EMBL" id="ELW47944.1"/>
    </source>
</evidence>
<organism evidence="2 3">
    <name type="scientific">Tupaia chinensis</name>
    <name type="common">Chinese tree shrew</name>
    <name type="synonym">Tupaia belangeri chinensis</name>
    <dbReference type="NCBI Taxonomy" id="246437"/>
    <lineage>
        <taxon>Eukaryota</taxon>
        <taxon>Metazoa</taxon>
        <taxon>Chordata</taxon>
        <taxon>Craniata</taxon>
        <taxon>Vertebrata</taxon>
        <taxon>Euteleostomi</taxon>
        <taxon>Mammalia</taxon>
        <taxon>Eutheria</taxon>
        <taxon>Euarchontoglires</taxon>
        <taxon>Scandentia</taxon>
        <taxon>Tupaiidae</taxon>
        <taxon>Tupaia</taxon>
    </lineage>
</organism>
<reference evidence="3" key="2">
    <citation type="journal article" date="2013" name="Nat. Commun.">
        <title>Genome of the Chinese tree shrew.</title>
        <authorList>
            <person name="Fan Y."/>
            <person name="Huang Z.Y."/>
            <person name="Cao C.C."/>
            <person name="Chen C.S."/>
            <person name="Chen Y.X."/>
            <person name="Fan D.D."/>
            <person name="He J."/>
            <person name="Hou H.L."/>
            <person name="Hu L."/>
            <person name="Hu X.T."/>
            <person name="Jiang X.T."/>
            <person name="Lai R."/>
            <person name="Lang Y.S."/>
            <person name="Liang B."/>
            <person name="Liao S.G."/>
            <person name="Mu D."/>
            <person name="Ma Y.Y."/>
            <person name="Niu Y.Y."/>
            <person name="Sun X.Q."/>
            <person name="Xia J.Q."/>
            <person name="Xiao J."/>
            <person name="Xiong Z.Q."/>
            <person name="Xu L."/>
            <person name="Yang L."/>
            <person name="Zhang Y."/>
            <person name="Zhao W."/>
            <person name="Zhao X.D."/>
            <person name="Zheng Y.T."/>
            <person name="Zhou J.M."/>
            <person name="Zhu Y.B."/>
            <person name="Zhang G.J."/>
            <person name="Wang J."/>
            <person name="Yao Y.G."/>
        </authorList>
    </citation>
    <scope>NUCLEOTIDE SEQUENCE [LARGE SCALE GENOMIC DNA]</scope>
</reference>
<dbReference type="AlphaFoldDB" id="L9JCB6"/>
<keyword evidence="3" id="KW-1185">Reference proteome</keyword>
<protein>
    <submittedName>
        <fullName evidence="2">Uncharacterized protein</fullName>
    </submittedName>
</protein>
<dbReference type="EMBL" id="KB321084">
    <property type="protein sequence ID" value="ELW47944.1"/>
    <property type="molecule type" value="Genomic_DNA"/>
</dbReference>
<gene>
    <name evidence="2" type="ORF">TREES_T100007913</name>
</gene>
<name>L9JCB6_TUPCH</name>
<reference evidence="3" key="1">
    <citation type="submission" date="2012-07" db="EMBL/GenBank/DDBJ databases">
        <title>Genome of the Chinese tree shrew, a rising model animal genetically related to primates.</title>
        <authorList>
            <person name="Zhang G."/>
            <person name="Fan Y."/>
            <person name="Yao Y."/>
            <person name="Huang Z."/>
        </authorList>
    </citation>
    <scope>NUCLEOTIDE SEQUENCE [LARGE SCALE GENOMIC DNA]</scope>
</reference>
<feature type="region of interest" description="Disordered" evidence="1">
    <location>
        <begin position="57"/>
        <end position="112"/>
    </location>
</feature>
<dbReference type="InParanoid" id="L9JCB6"/>
<dbReference type="Proteomes" id="UP000011518">
    <property type="component" value="Unassembled WGS sequence"/>
</dbReference>
<evidence type="ECO:0000313" key="3">
    <source>
        <dbReference type="Proteomes" id="UP000011518"/>
    </source>
</evidence>
<proteinExistence type="predicted"/>
<sequence length="112" mass="12330">MHRLGLRAGSRHQGGAARLASPLLARALPLPTLRALNATIQRRHGFLPEDVGAACLPKRERRNKPRHARGEQEQGGQRTPWSSWGFLGAGREESPKGESAVQSQARREQILV</sequence>